<evidence type="ECO:0008006" key="3">
    <source>
        <dbReference type="Google" id="ProtNLM"/>
    </source>
</evidence>
<dbReference type="Proteomes" id="UP000032210">
    <property type="component" value="Unassembled WGS sequence"/>
</dbReference>
<dbReference type="PATRIC" id="fig|294.125.peg.2702"/>
<dbReference type="RefSeq" id="WP_043048951.1">
    <property type="nucleotide sequence ID" value="NZ_JXCQ01000019.1"/>
</dbReference>
<evidence type="ECO:0000313" key="1">
    <source>
        <dbReference type="EMBL" id="KIR21902.1"/>
    </source>
</evidence>
<name>A0A0D0RQW5_PSEFL</name>
<protein>
    <recommendedName>
        <fullName evidence="3">Transcriptional regulator</fullName>
    </recommendedName>
</protein>
<proteinExistence type="predicted"/>
<accession>A0A0D0RQW5</accession>
<organism evidence="1 2">
    <name type="scientific">Pseudomonas fluorescens</name>
    <dbReference type="NCBI Taxonomy" id="294"/>
    <lineage>
        <taxon>Bacteria</taxon>
        <taxon>Pseudomonadati</taxon>
        <taxon>Pseudomonadota</taxon>
        <taxon>Gammaproteobacteria</taxon>
        <taxon>Pseudomonadales</taxon>
        <taxon>Pseudomonadaceae</taxon>
        <taxon>Pseudomonas</taxon>
    </lineage>
</organism>
<evidence type="ECO:0000313" key="2">
    <source>
        <dbReference type="Proteomes" id="UP000032210"/>
    </source>
</evidence>
<comment type="caution">
    <text evidence="1">The sequence shown here is derived from an EMBL/GenBank/DDBJ whole genome shotgun (WGS) entry which is preliminary data.</text>
</comment>
<reference evidence="1 2" key="1">
    <citation type="submission" date="2015-01" db="EMBL/GenBank/DDBJ databases">
        <title>Genome sequence of the beneficial rhizobacterium Pseudomonas fluorescens 2-79.</title>
        <authorList>
            <person name="Thuermer A."/>
            <person name="Daniel R."/>
        </authorList>
    </citation>
    <scope>NUCLEOTIDE SEQUENCE [LARGE SCALE GENOMIC DNA]</scope>
    <source>
        <strain evidence="1 2">2-79</strain>
    </source>
</reference>
<gene>
    <name evidence="1" type="ORF">PFLU3_26330</name>
</gene>
<dbReference type="EMBL" id="JXCQ01000019">
    <property type="protein sequence ID" value="KIR21902.1"/>
    <property type="molecule type" value="Genomic_DNA"/>
</dbReference>
<sequence>MTTYNWDLIERLLHEVQNGEGSFAPRKYAEQEAADKATAGEDTGNLDALKKTAADYEALLFKRGFIESRPEEEGGNGENFILTERGARLLALIDSSIPGNEHPRQVMDEQEDALDEATFDQVSSKAAIAGGAI</sequence>
<dbReference type="AlphaFoldDB" id="A0A0D0RQW5"/>